<reference evidence="4 5" key="1">
    <citation type="submission" date="2018-03" db="EMBL/GenBank/DDBJ databases">
        <title>Marinobacter brunus sp. nov., a marine bacterium of Gamma-proteobacteria isolated from the surface seawater of the South China Sea.</title>
        <authorList>
            <person name="Cheng H."/>
            <person name="Wu Y.-H."/>
            <person name="Xamxidin M."/>
            <person name="Xu X.-W."/>
        </authorList>
    </citation>
    <scope>NUCLEOTIDE SEQUENCE [LARGE SCALE GENOMIC DNA]</scope>
    <source>
        <strain evidence="4 5">JCM 30472</strain>
    </source>
</reference>
<dbReference type="Pfam" id="PF13379">
    <property type="entry name" value="NMT1_2"/>
    <property type="match status" value="1"/>
</dbReference>
<evidence type="ECO:0000313" key="5">
    <source>
        <dbReference type="Proteomes" id="UP000238385"/>
    </source>
</evidence>
<comment type="caution">
    <text evidence="4">The sequence shown here is derived from an EMBL/GenBank/DDBJ whole genome shotgun (WGS) entry which is preliminary data.</text>
</comment>
<dbReference type="SUPFAM" id="SSF53850">
    <property type="entry name" value="Periplasmic binding protein-like II"/>
    <property type="match status" value="1"/>
</dbReference>
<evidence type="ECO:0000256" key="3">
    <source>
        <dbReference type="ARBA" id="ARBA00022729"/>
    </source>
</evidence>
<dbReference type="GO" id="GO:0042597">
    <property type="term" value="C:periplasmic space"/>
    <property type="evidence" value="ECO:0007669"/>
    <property type="project" value="UniProtKB-SubCell"/>
</dbReference>
<dbReference type="Proteomes" id="UP000238385">
    <property type="component" value="Unassembled WGS sequence"/>
</dbReference>
<protein>
    <submittedName>
        <fullName evidence="4">Nitrate ABC transporter substrate-binding protein</fullName>
    </submittedName>
</protein>
<sequence>MNRRHFLQLSVAAVSAIGVGGCSGTAPLRTGIHPWIGYEPLYLAEEFGWLSNSVHLLKGAAASDSMSGLLSGELDAAALTLDEALRVFSQGIPLRIVAVTNVSVGADMLVVKPSITSLGSLSGRAIGVELGGVSGVLLFAVLERAGLNTDQVSVIDLPVHRHPEAWQNGIIDASICYEPTATALMKAGGTRLFDSSQIPETIFDTLVVTEQAARRQPEAVRDLVYGHFRGLRHLVRSMHDAVYRVATRQGITPDAVHQSLATIMLPELSANQRYLAYHGRIEVVARRLTDVLIREGLMETRPVYDRLADPSFLPRSMS</sequence>
<keyword evidence="3" id="KW-0732">Signal</keyword>
<comment type="similarity">
    <text evidence="2">Belongs to the bacterial solute-binding protein SsuA/TauA family.</text>
</comment>
<evidence type="ECO:0000256" key="1">
    <source>
        <dbReference type="ARBA" id="ARBA00004418"/>
    </source>
</evidence>
<accession>A0A2T1KFI9</accession>
<dbReference type="AlphaFoldDB" id="A0A2T1KFI9"/>
<gene>
    <name evidence="4" type="ORF">C7H08_09585</name>
</gene>
<dbReference type="OrthoDB" id="5292144at2"/>
<keyword evidence="5" id="KW-1185">Reference proteome</keyword>
<dbReference type="PANTHER" id="PTHR30024">
    <property type="entry name" value="ALIPHATIC SULFONATES-BINDING PROTEIN-RELATED"/>
    <property type="match status" value="1"/>
</dbReference>
<proteinExistence type="inferred from homology"/>
<dbReference type="EMBL" id="PXNN01000011">
    <property type="protein sequence ID" value="PSF08894.1"/>
    <property type="molecule type" value="Genomic_DNA"/>
</dbReference>
<evidence type="ECO:0000256" key="2">
    <source>
        <dbReference type="ARBA" id="ARBA00010742"/>
    </source>
</evidence>
<dbReference type="RefSeq" id="WP_106671490.1">
    <property type="nucleotide sequence ID" value="NZ_BMFE01000001.1"/>
</dbReference>
<name>A0A2T1KFI9_9GAMM</name>
<comment type="subcellular location">
    <subcellularLocation>
        <location evidence="1">Periplasm</location>
    </subcellularLocation>
</comment>
<evidence type="ECO:0000313" key="4">
    <source>
        <dbReference type="EMBL" id="PSF08894.1"/>
    </source>
</evidence>
<dbReference type="PROSITE" id="PS51257">
    <property type="entry name" value="PROKAR_LIPOPROTEIN"/>
    <property type="match status" value="1"/>
</dbReference>
<dbReference type="PANTHER" id="PTHR30024:SF47">
    <property type="entry name" value="TAURINE-BINDING PERIPLASMIC PROTEIN"/>
    <property type="match status" value="1"/>
</dbReference>
<organism evidence="4 5">
    <name type="scientific">Marinobacter halophilus</name>
    <dbReference type="NCBI Taxonomy" id="1323740"/>
    <lineage>
        <taxon>Bacteria</taxon>
        <taxon>Pseudomonadati</taxon>
        <taxon>Pseudomonadota</taxon>
        <taxon>Gammaproteobacteria</taxon>
        <taxon>Pseudomonadales</taxon>
        <taxon>Marinobacteraceae</taxon>
        <taxon>Marinobacter</taxon>
    </lineage>
</organism>
<dbReference type="Gene3D" id="3.40.190.10">
    <property type="entry name" value="Periplasmic binding protein-like II"/>
    <property type="match status" value="2"/>
</dbReference>